<reference evidence="1 2" key="1">
    <citation type="journal article" date="2016" name="Front. Microbiol.">
        <title>Single-Cell (Meta-)Genomics of a Dimorphic Candidatus Thiomargarita nelsonii Reveals Genomic Plasticity.</title>
        <authorList>
            <person name="Flood B.E."/>
            <person name="Fliss P."/>
            <person name="Jones D.S."/>
            <person name="Dick G.J."/>
            <person name="Jain S."/>
            <person name="Kaster A.K."/>
            <person name="Winkel M."/>
            <person name="Mussmann M."/>
            <person name="Bailey J."/>
        </authorList>
    </citation>
    <scope>NUCLEOTIDE SEQUENCE [LARGE SCALE GENOMIC DNA]</scope>
    <source>
        <strain evidence="1">Hydrate Ridge</strain>
    </source>
</reference>
<organism evidence="1 2">
    <name type="scientific">Candidatus Thiomargarita nelsonii</name>
    <dbReference type="NCBI Taxonomy" id="1003181"/>
    <lineage>
        <taxon>Bacteria</taxon>
        <taxon>Pseudomonadati</taxon>
        <taxon>Pseudomonadota</taxon>
        <taxon>Gammaproteobacteria</taxon>
        <taxon>Thiotrichales</taxon>
        <taxon>Thiotrichaceae</taxon>
        <taxon>Thiomargarita</taxon>
    </lineage>
</organism>
<accession>A0A4E0QSQ7</accession>
<keyword evidence="2" id="KW-1185">Reference proteome</keyword>
<dbReference type="Proteomes" id="UP000030428">
    <property type="component" value="Unassembled WGS sequence"/>
</dbReference>
<protein>
    <submittedName>
        <fullName evidence="1">Uncharacterized protein</fullName>
    </submittedName>
</protein>
<dbReference type="EMBL" id="JSZA02000011">
    <property type="protein sequence ID" value="TGO03568.1"/>
    <property type="molecule type" value="Genomic_DNA"/>
</dbReference>
<dbReference type="AlphaFoldDB" id="A0A4E0QSQ7"/>
<name>A0A4E0QSQ7_9GAMM</name>
<proteinExistence type="predicted"/>
<gene>
    <name evidence="1" type="ORF">PN36_04240</name>
</gene>
<evidence type="ECO:0000313" key="2">
    <source>
        <dbReference type="Proteomes" id="UP000030428"/>
    </source>
</evidence>
<sequence length="96" mass="11222">MVPFGILSKIFDRVIYTSLGLTGEWLPYEAAKMLGDTKLNVIKAKKMFFTIPYSAGKLFIRLVPKFLAFRCPRFNFLVRLFKLLEMPFFEKMAFLV</sequence>
<comment type="caution">
    <text evidence="1">The sequence shown here is derived from an EMBL/GenBank/DDBJ whole genome shotgun (WGS) entry which is preliminary data.</text>
</comment>
<evidence type="ECO:0000313" key="1">
    <source>
        <dbReference type="EMBL" id="TGO03568.1"/>
    </source>
</evidence>